<reference evidence="3 4" key="1">
    <citation type="submission" date="2020-08" db="EMBL/GenBank/DDBJ databases">
        <title>Sequencing the genomes of 1000 actinobacteria strains.</title>
        <authorList>
            <person name="Klenk H.-P."/>
        </authorList>
    </citation>
    <scope>NUCLEOTIDE SEQUENCE [LARGE SCALE GENOMIC DNA]</scope>
    <source>
        <strain evidence="3 4">DSM 16678</strain>
    </source>
</reference>
<gene>
    <name evidence="3" type="ORF">FHX36_004313</name>
</gene>
<feature type="transmembrane region" description="Helical" evidence="2">
    <location>
        <begin position="274"/>
        <end position="290"/>
    </location>
</feature>
<comment type="caution">
    <text evidence="3">The sequence shown here is derived from an EMBL/GenBank/DDBJ whole genome shotgun (WGS) entry which is preliminary data.</text>
</comment>
<feature type="transmembrane region" description="Helical" evidence="2">
    <location>
        <begin position="41"/>
        <end position="59"/>
    </location>
</feature>
<evidence type="ECO:0000313" key="3">
    <source>
        <dbReference type="EMBL" id="MBB3678524.1"/>
    </source>
</evidence>
<feature type="transmembrane region" description="Helical" evidence="2">
    <location>
        <begin position="119"/>
        <end position="136"/>
    </location>
</feature>
<feature type="transmembrane region" description="Helical" evidence="2">
    <location>
        <begin position="237"/>
        <end position="254"/>
    </location>
</feature>
<feature type="transmembrane region" description="Helical" evidence="2">
    <location>
        <begin position="169"/>
        <end position="188"/>
    </location>
</feature>
<feature type="transmembrane region" description="Helical" evidence="2">
    <location>
        <begin position="319"/>
        <end position="342"/>
    </location>
</feature>
<sequence>MSEPTPRAPAEGPAPAAGPATVPGRHRAGAQAPARRLRAGLLWPLAALVVVGLVAARTLRGTPLPQDGALAGPAFAVLRGESELALLSPEGLGAAHTAVYATATRAFQRHGMLAGAERELLLVLLLVSAVLLWRTARRLDVPDPACAVAVLVLGGVGLLSPLHAAATPAAFAVCWLLLAGWLATWVVGSARPSAAVVVLVVLAAALAVLLAPDTVLLLVAGAAAAVALRRAPVRHRVAGALAGALLLGATRLLVQRWDPQPDAPGRWGGTAAELVALTAALVVVGALAAWRLPRFRVVGVALVAAAVLAVAPPSGRLPALLLCLPVGALLVGALTAAATEGATRPVLLRRPRALLAAGLAAALVLVGLGSAAAAGLAGDQRSDFGAAAAGELVGWAEEQLPDDAVLLASPVLAAELAHAGADPARLRSAADAPVPAATGTPAPVLRVTSGAPPAGSVVVARFGGLSVVDPGPVQPTADQVAARRELAAALLANPMTGLPAADAEVLAAGQVDPRLLSLLAGLAARFGVGLQALPAVAGEPAGALVRQAVVGSIGGRSLAEDPAGADRLRSYLAAQQEPYLPDRVTDVDGGLLLGYGLVPDPDALIATPGGG</sequence>
<keyword evidence="2" id="KW-0812">Transmembrane</keyword>
<evidence type="ECO:0008006" key="5">
    <source>
        <dbReference type="Google" id="ProtNLM"/>
    </source>
</evidence>
<organism evidence="3 4">
    <name type="scientific">Modestobacter versicolor</name>
    <dbReference type="NCBI Taxonomy" id="429133"/>
    <lineage>
        <taxon>Bacteria</taxon>
        <taxon>Bacillati</taxon>
        <taxon>Actinomycetota</taxon>
        <taxon>Actinomycetes</taxon>
        <taxon>Geodermatophilales</taxon>
        <taxon>Geodermatophilaceae</taxon>
        <taxon>Modestobacter</taxon>
    </lineage>
</organism>
<feature type="compositionally biased region" description="Low complexity" evidence="1">
    <location>
        <begin position="1"/>
        <end position="23"/>
    </location>
</feature>
<dbReference type="EMBL" id="JACIBU010000002">
    <property type="protein sequence ID" value="MBB3678524.1"/>
    <property type="molecule type" value="Genomic_DNA"/>
</dbReference>
<evidence type="ECO:0000256" key="2">
    <source>
        <dbReference type="SAM" id="Phobius"/>
    </source>
</evidence>
<feature type="transmembrane region" description="Helical" evidence="2">
    <location>
        <begin position="297"/>
        <end position="313"/>
    </location>
</feature>
<evidence type="ECO:0000313" key="4">
    <source>
        <dbReference type="Proteomes" id="UP000580718"/>
    </source>
</evidence>
<dbReference type="RefSeq" id="WP_183514346.1">
    <property type="nucleotide sequence ID" value="NZ_JACIBU010000002.1"/>
</dbReference>
<feature type="transmembrane region" description="Helical" evidence="2">
    <location>
        <begin position="194"/>
        <end position="225"/>
    </location>
</feature>
<dbReference type="Proteomes" id="UP000580718">
    <property type="component" value="Unassembled WGS sequence"/>
</dbReference>
<feature type="region of interest" description="Disordered" evidence="1">
    <location>
        <begin position="1"/>
        <end position="30"/>
    </location>
</feature>
<proteinExistence type="predicted"/>
<accession>A0A839YDL9</accession>
<evidence type="ECO:0000256" key="1">
    <source>
        <dbReference type="SAM" id="MobiDB-lite"/>
    </source>
</evidence>
<name>A0A839YDL9_9ACTN</name>
<protein>
    <recommendedName>
        <fullName evidence="5">Glycosyltransferase RgtA/B/C/D-like domain-containing protein</fullName>
    </recommendedName>
</protein>
<feature type="transmembrane region" description="Helical" evidence="2">
    <location>
        <begin position="142"/>
        <end position="162"/>
    </location>
</feature>
<keyword evidence="2" id="KW-1133">Transmembrane helix</keyword>
<feature type="transmembrane region" description="Helical" evidence="2">
    <location>
        <begin position="354"/>
        <end position="377"/>
    </location>
</feature>
<keyword evidence="2" id="KW-0472">Membrane</keyword>
<dbReference type="AlphaFoldDB" id="A0A839YDL9"/>